<dbReference type="InterPro" id="IPR007624">
    <property type="entry name" value="RNA_pol_sigma70_r3"/>
</dbReference>
<dbReference type="GO" id="GO:0006352">
    <property type="term" value="P:DNA-templated transcription initiation"/>
    <property type="evidence" value="ECO:0007669"/>
    <property type="project" value="InterPro"/>
</dbReference>
<feature type="domain" description="RNA polymerase sigma-70" evidence="8">
    <location>
        <begin position="363"/>
        <end position="376"/>
    </location>
</feature>
<dbReference type="Gene3D" id="1.10.10.10">
    <property type="entry name" value="Winged helix-like DNA-binding domain superfamily/Winged helix DNA-binding domain"/>
    <property type="match status" value="2"/>
</dbReference>
<dbReference type="InterPro" id="IPR000943">
    <property type="entry name" value="RNA_pol_sigma70"/>
</dbReference>
<dbReference type="PANTHER" id="PTHR30603">
    <property type="entry name" value="RNA POLYMERASE SIGMA FACTOR RPO"/>
    <property type="match status" value="1"/>
</dbReference>
<evidence type="ECO:0000256" key="3">
    <source>
        <dbReference type="ARBA" id="ARBA00023015"/>
    </source>
</evidence>
<comment type="similarity">
    <text evidence="1">Belongs to the sigma-70 factor family.</text>
</comment>
<proteinExistence type="inferred from homology"/>
<evidence type="ECO:0000313" key="10">
    <source>
        <dbReference type="EMBL" id="VAW34754.1"/>
    </source>
</evidence>
<organism evidence="10">
    <name type="scientific">hydrothermal vent metagenome</name>
    <dbReference type="NCBI Taxonomy" id="652676"/>
    <lineage>
        <taxon>unclassified sequences</taxon>
        <taxon>metagenomes</taxon>
        <taxon>ecological metagenomes</taxon>
    </lineage>
</organism>
<gene>
    <name evidence="10" type="ORF">MNBD_DELTA02-863</name>
</gene>
<dbReference type="Pfam" id="PF00140">
    <property type="entry name" value="Sigma70_r1_2"/>
    <property type="match status" value="1"/>
</dbReference>
<dbReference type="NCBIfam" id="TIGR02393">
    <property type="entry name" value="RpoD_Cterm"/>
    <property type="match status" value="1"/>
</dbReference>
<feature type="compositionally biased region" description="Polar residues" evidence="7">
    <location>
        <begin position="194"/>
        <end position="212"/>
    </location>
</feature>
<keyword evidence="4" id="KW-0731">Sigma factor</keyword>
<evidence type="ECO:0000259" key="8">
    <source>
        <dbReference type="PROSITE" id="PS00715"/>
    </source>
</evidence>
<dbReference type="InterPro" id="IPR012760">
    <property type="entry name" value="RNA_pol_sigma_RpoD_C"/>
</dbReference>
<evidence type="ECO:0000256" key="6">
    <source>
        <dbReference type="ARBA" id="ARBA00023163"/>
    </source>
</evidence>
<dbReference type="InterPro" id="IPR009042">
    <property type="entry name" value="RNA_pol_sigma70_r1_2"/>
</dbReference>
<feature type="region of interest" description="Disordered" evidence="7">
    <location>
        <begin position="1"/>
        <end position="72"/>
    </location>
</feature>
<dbReference type="GO" id="GO:0003677">
    <property type="term" value="F:DNA binding"/>
    <property type="evidence" value="ECO:0007669"/>
    <property type="project" value="UniProtKB-KW"/>
</dbReference>
<dbReference type="InterPro" id="IPR036388">
    <property type="entry name" value="WH-like_DNA-bd_sf"/>
</dbReference>
<feature type="region of interest" description="Disordered" evidence="7">
    <location>
        <begin position="175"/>
        <end position="214"/>
    </location>
</feature>
<dbReference type="AlphaFoldDB" id="A0A3B0VTM6"/>
<dbReference type="InterPro" id="IPR050239">
    <property type="entry name" value="Sigma-70_RNA_pol_init_factors"/>
</dbReference>
<dbReference type="PRINTS" id="PR00046">
    <property type="entry name" value="SIGMA70FCT"/>
</dbReference>
<keyword evidence="6" id="KW-0804">Transcription</keyword>
<dbReference type="InterPro" id="IPR013324">
    <property type="entry name" value="RNA_pol_sigma_r3/r4-like"/>
</dbReference>
<dbReference type="PROSITE" id="PS00715">
    <property type="entry name" value="SIGMA70_1"/>
    <property type="match status" value="1"/>
</dbReference>
<dbReference type="InterPro" id="IPR007630">
    <property type="entry name" value="RNA_pol_sigma70_r4"/>
</dbReference>
<dbReference type="PROSITE" id="PS00716">
    <property type="entry name" value="SIGMA70_2"/>
    <property type="match status" value="1"/>
</dbReference>
<evidence type="ECO:0000256" key="1">
    <source>
        <dbReference type="ARBA" id="ARBA00007788"/>
    </source>
</evidence>
<evidence type="ECO:0000256" key="5">
    <source>
        <dbReference type="ARBA" id="ARBA00023125"/>
    </source>
</evidence>
<dbReference type="NCBIfam" id="TIGR02937">
    <property type="entry name" value="sigma70-ECF"/>
    <property type="match status" value="1"/>
</dbReference>
<dbReference type="SUPFAM" id="SSF88946">
    <property type="entry name" value="Sigma2 domain of RNA polymerase sigma factors"/>
    <property type="match status" value="1"/>
</dbReference>
<evidence type="ECO:0000256" key="2">
    <source>
        <dbReference type="ARBA" id="ARBA00022490"/>
    </source>
</evidence>
<dbReference type="InterPro" id="IPR013325">
    <property type="entry name" value="RNA_pol_sigma_r2"/>
</dbReference>
<dbReference type="Gene3D" id="1.10.601.10">
    <property type="entry name" value="RNA Polymerase Primary Sigma Factor"/>
    <property type="match status" value="1"/>
</dbReference>
<dbReference type="GO" id="GO:0016987">
    <property type="term" value="F:sigma factor activity"/>
    <property type="evidence" value="ECO:0007669"/>
    <property type="project" value="UniProtKB-KW"/>
</dbReference>
<feature type="domain" description="RNA polymerase sigma-70" evidence="9">
    <location>
        <begin position="532"/>
        <end position="558"/>
    </location>
</feature>
<keyword evidence="2" id="KW-0963">Cytoplasm</keyword>
<dbReference type="Pfam" id="PF04545">
    <property type="entry name" value="Sigma70_r4"/>
    <property type="match status" value="1"/>
</dbReference>
<evidence type="ECO:0000256" key="4">
    <source>
        <dbReference type="ARBA" id="ARBA00023082"/>
    </source>
</evidence>
<dbReference type="PANTHER" id="PTHR30603:SF60">
    <property type="entry name" value="RNA POLYMERASE SIGMA FACTOR RPOD"/>
    <property type="match status" value="1"/>
</dbReference>
<evidence type="ECO:0000256" key="7">
    <source>
        <dbReference type="SAM" id="MobiDB-lite"/>
    </source>
</evidence>
<dbReference type="FunFam" id="1.10.601.10:FF:000001">
    <property type="entry name" value="RNA polymerase sigma factor SigA"/>
    <property type="match status" value="1"/>
</dbReference>
<evidence type="ECO:0000259" key="9">
    <source>
        <dbReference type="PROSITE" id="PS00716"/>
    </source>
</evidence>
<protein>
    <submittedName>
        <fullName evidence="10">RNA polymerase sigma factor RpoD</fullName>
    </submittedName>
</protein>
<dbReference type="CDD" id="cd06171">
    <property type="entry name" value="Sigma70_r4"/>
    <property type="match status" value="1"/>
</dbReference>
<dbReference type="InterPro" id="IPR014284">
    <property type="entry name" value="RNA_pol_sigma-70_dom"/>
</dbReference>
<dbReference type="InterPro" id="IPR028630">
    <property type="entry name" value="Sigma70_RpoD"/>
</dbReference>
<keyword evidence="3" id="KW-0805">Transcription regulation</keyword>
<dbReference type="HAMAP" id="MF_00963">
    <property type="entry name" value="Sigma70_RpoD_SigA"/>
    <property type="match status" value="1"/>
</dbReference>
<dbReference type="SUPFAM" id="SSF88659">
    <property type="entry name" value="Sigma3 and sigma4 domains of RNA polymerase sigma factors"/>
    <property type="match status" value="2"/>
</dbReference>
<dbReference type="Pfam" id="PF04539">
    <property type="entry name" value="Sigma70_r3"/>
    <property type="match status" value="1"/>
</dbReference>
<accession>A0A3B0VTM6</accession>
<sequence length="572" mass="63427">MRKKNPQEGSVRGNGKGKGRGNESDKGSGDGGGGKFAEELDRGQGGRGFRGVSLAQAELDGGSGVRARPGKDLYESDYDPLKSYFKEMGKGRLLGKEEEVELGRKIEKGRSQILSEFMRSPLLELELSTFKAVLEGSPSNCLPVRGAGSAPRDDGETRKLIRSIAQALRLYDKAAPLPKKKNSSTRRPAGGASKTRNPSQGLKGQGASSLTHTPDERKLLRLLSRISRRTQLIESLSCEFSSNADELKRVEGKITSIERKVGMTRKEIVKGAGRISRSAELRLKTGSDIFKEAVKGVKAARRDMRAVERGVGMDYGELLAANKRIAGAARRVGLAKRELVNANLRLVVSTAKRYLNRGLHLLDLIQEGNIGLMRAVDKFEYKKGYKFSTYATWWIRQSISRAIADQARIIRIPVHMTETLNRLQRVKRVFAQKSGREPTMGELSEEMGIGLDKVDKAIKIVRDPISFETPVGEDEGGSLGDFIQDANTVAPHEEVMNSNLTEHMNEILATLTPREEEVLRMRFGLGEDSDYTLEEVGDHFQVTRERIRQIEAKALQKLRHPTRSKILKSFSE</sequence>
<dbReference type="InterPro" id="IPR007627">
    <property type="entry name" value="RNA_pol_sigma70_r2"/>
</dbReference>
<dbReference type="EMBL" id="UOEZ01000008">
    <property type="protein sequence ID" value="VAW34754.1"/>
    <property type="molecule type" value="Genomic_DNA"/>
</dbReference>
<keyword evidence="5" id="KW-0238">DNA-binding</keyword>
<reference evidence="10" key="1">
    <citation type="submission" date="2018-06" db="EMBL/GenBank/DDBJ databases">
        <authorList>
            <person name="Zhirakovskaya E."/>
        </authorList>
    </citation>
    <scope>NUCLEOTIDE SEQUENCE</scope>
</reference>
<dbReference type="Pfam" id="PF04542">
    <property type="entry name" value="Sigma70_r2"/>
    <property type="match status" value="1"/>
</dbReference>
<name>A0A3B0VTM6_9ZZZZ</name>